<dbReference type="Proteomes" id="UP000321621">
    <property type="component" value="Unassembled WGS sequence"/>
</dbReference>
<name>A0A3A1NPM5_9FLAO</name>
<dbReference type="Pfam" id="PF05163">
    <property type="entry name" value="DinB"/>
    <property type="match status" value="1"/>
</dbReference>
<evidence type="ECO:0000313" key="6">
    <source>
        <dbReference type="EMBL" id="TXJ99063.1"/>
    </source>
</evidence>
<evidence type="ECO:0000256" key="1">
    <source>
        <dbReference type="ARBA" id="ARBA00008635"/>
    </source>
</evidence>
<comment type="caution">
    <text evidence="5">The sequence shown here is derived from an EMBL/GenBank/DDBJ whole genome shotgun (WGS) entry which is preliminary data.</text>
</comment>
<dbReference type="EMBL" id="QXFI01000011">
    <property type="protein sequence ID" value="RIV46402.1"/>
    <property type="molecule type" value="Genomic_DNA"/>
</dbReference>
<comment type="similarity">
    <text evidence="1">Belongs to the DinB family.</text>
</comment>
<evidence type="ECO:0000313" key="8">
    <source>
        <dbReference type="Proteomes" id="UP000321621"/>
    </source>
</evidence>
<keyword evidence="4" id="KW-0732">Signal</keyword>
<feature type="binding site" evidence="3">
    <location>
        <position position="68"/>
    </location>
    <ligand>
        <name>a divalent metal cation</name>
        <dbReference type="ChEBI" id="CHEBI:60240"/>
    </ligand>
</feature>
<dbReference type="RefSeq" id="WP_119646144.1">
    <property type="nucleotide sequence ID" value="NZ_QXFI01000011.1"/>
</dbReference>
<evidence type="ECO:0000256" key="4">
    <source>
        <dbReference type="SAM" id="SignalP"/>
    </source>
</evidence>
<feature type="signal peptide" evidence="4">
    <location>
        <begin position="1"/>
        <end position="22"/>
    </location>
</feature>
<dbReference type="PANTHER" id="PTHR37302:SF3">
    <property type="entry name" value="DAMAGE-INDUCIBLE PROTEIN DINB"/>
    <property type="match status" value="1"/>
</dbReference>
<evidence type="ECO:0000313" key="7">
    <source>
        <dbReference type="Proteomes" id="UP000266691"/>
    </source>
</evidence>
<feature type="binding site" evidence="3">
    <location>
        <position position="154"/>
    </location>
    <ligand>
        <name>a divalent metal cation</name>
        <dbReference type="ChEBI" id="CHEBI:60240"/>
    </ligand>
</feature>
<accession>A0A3A1NPM5</accession>
<evidence type="ECO:0000256" key="2">
    <source>
        <dbReference type="ARBA" id="ARBA00022723"/>
    </source>
</evidence>
<proteinExistence type="inferred from homology"/>
<dbReference type="InterPro" id="IPR007837">
    <property type="entry name" value="DinB"/>
</dbReference>
<dbReference type="Proteomes" id="UP000266691">
    <property type="component" value="Unassembled WGS sequence"/>
</dbReference>
<dbReference type="InterPro" id="IPR034660">
    <property type="entry name" value="DinB/YfiT-like"/>
</dbReference>
<gene>
    <name evidence="5" type="ORF">D2V05_03365</name>
    <name evidence="6" type="ORF">FQ017_03345</name>
</gene>
<reference evidence="5 7" key="1">
    <citation type="submission" date="2018-08" db="EMBL/GenBank/DDBJ databases">
        <title>Proposal of Muricauda 72 sp.nov. and Muricauda NH166 sp.nov., isolated from seawater.</title>
        <authorList>
            <person name="Cheng H."/>
            <person name="Wu Y.-H."/>
            <person name="Guo L.-L."/>
            <person name="Xu X.-W."/>
        </authorList>
    </citation>
    <scope>NUCLEOTIDE SEQUENCE [LARGE SCALE GENOMIC DNA]</scope>
    <source>
        <strain evidence="5 7">72</strain>
    </source>
</reference>
<dbReference type="EMBL" id="VNWK01000011">
    <property type="protein sequence ID" value="TXJ99063.1"/>
    <property type="molecule type" value="Genomic_DNA"/>
</dbReference>
<dbReference type="GO" id="GO:0046872">
    <property type="term" value="F:metal ion binding"/>
    <property type="evidence" value="ECO:0007669"/>
    <property type="project" value="UniProtKB-KW"/>
</dbReference>
<dbReference type="SUPFAM" id="SSF109854">
    <property type="entry name" value="DinB/YfiT-like putative metalloenzymes"/>
    <property type="match status" value="1"/>
</dbReference>
<keyword evidence="2 3" id="KW-0479">Metal-binding</keyword>
<feature type="binding site" evidence="3">
    <location>
        <position position="150"/>
    </location>
    <ligand>
        <name>a divalent metal cation</name>
        <dbReference type="ChEBI" id="CHEBI:60240"/>
    </ligand>
</feature>
<organism evidence="5 7">
    <name type="scientific">Flagellimonas pelagia</name>
    <dbReference type="NCBI Taxonomy" id="2306998"/>
    <lineage>
        <taxon>Bacteria</taxon>
        <taxon>Pseudomonadati</taxon>
        <taxon>Bacteroidota</taxon>
        <taxon>Flavobacteriia</taxon>
        <taxon>Flavobacteriales</taxon>
        <taxon>Flavobacteriaceae</taxon>
        <taxon>Flagellimonas</taxon>
    </lineage>
</organism>
<keyword evidence="8" id="KW-1185">Reference proteome</keyword>
<dbReference type="Gene3D" id="1.20.120.450">
    <property type="entry name" value="dinb family like domain"/>
    <property type="match status" value="1"/>
</dbReference>
<evidence type="ECO:0000313" key="5">
    <source>
        <dbReference type="EMBL" id="RIV46402.1"/>
    </source>
</evidence>
<sequence>MKTNKILFTLAFIVMAMTHINAQNLTDMIADWERAKAYTQEYMEAMPDDKFDFKATPEVRSFAQQMLHITDANYGFMAAIASTESPVAFGESEKTEDTSKAHVIELVNAGYDYVIDGLKNLSDDQLAESVNLFGQFEMTKAKALDKMFEHQTHHRGQATIYLRLAGVKPPNEKLF</sequence>
<reference evidence="6 8" key="2">
    <citation type="submission" date="2019-07" db="EMBL/GenBank/DDBJ databases">
        <title>Draft genome of two Muricauda strains isolated from deep sea.</title>
        <authorList>
            <person name="Sun C."/>
        </authorList>
    </citation>
    <scope>NUCLEOTIDE SEQUENCE [LARGE SCALE GENOMIC DNA]</scope>
    <source>
        <strain evidence="6 8">72</strain>
    </source>
</reference>
<feature type="chain" id="PRO_5017475503" evidence="4">
    <location>
        <begin position="23"/>
        <end position="175"/>
    </location>
</feature>
<dbReference type="AlphaFoldDB" id="A0A3A1NPM5"/>
<evidence type="ECO:0000256" key="3">
    <source>
        <dbReference type="PIRSR" id="PIRSR607837-1"/>
    </source>
</evidence>
<dbReference type="PANTHER" id="PTHR37302">
    <property type="entry name" value="SLR1116 PROTEIN"/>
    <property type="match status" value="1"/>
</dbReference>
<protein>
    <submittedName>
        <fullName evidence="5">DUF1572 domain-containing protein</fullName>
    </submittedName>
    <submittedName>
        <fullName evidence="6">DinB family protein</fullName>
    </submittedName>
</protein>
<dbReference type="OrthoDB" id="119432at2"/>